<feature type="domain" description="Ribosome maturation factor RimP C-terminal" evidence="5">
    <location>
        <begin position="88"/>
        <end position="158"/>
    </location>
</feature>
<protein>
    <recommendedName>
        <fullName evidence="3">Ribosome maturation factor RimP</fullName>
    </recommendedName>
</protein>
<evidence type="ECO:0000256" key="3">
    <source>
        <dbReference type="HAMAP-Rule" id="MF_01077"/>
    </source>
</evidence>
<dbReference type="InterPro" id="IPR028998">
    <property type="entry name" value="RimP_C"/>
</dbReference>
<dbReference type="InterPro" id="IPR035956">
    <property type="entry name" value="RimP_N_sf"/>
</dbReference>
<dbReference type="Pfam" id="PF17384">
    <property type="entry name" value="DUF150_C"/>
    <property type="match status" value="1"/>
</dbReference>
<keyword evidence="1 3" id="KW-0963">Cytoplasm</keyword>
<dbReference type="SUPFAM" id="SSF74942">
    <property type="entry name" value="YhbC-like, C-terminal domain"/>
    <property type="match status" value="1"/>
</dbReference>
<comment type="similarity">
    <text evidence="3">Belongs to the RimP family.</text>
</comment>
<dbReference type="Pfam" id="PF02576">
    <property type="entry name" value="RimP_N"/>
    <property type="match status" value="1"/>
</dbReference>
<dbReference type="RefSeq" id="WP_305731730.1">
    <property type="nucleotide sequence ID" value="NZ_OW150024.1"/>
</dbReference>
<dbReference type="Gene3D" id="3.30.300.70">
    <property type="entry name" value="RimP-like superfamily, N-terminal"/>
    <property type="match status" value="1"/>
</dbReference>
<evidence type="ECO:0000259" key="4">
    <source>
        <dbReference type="Pfam" id="PF02576"/>
    </source>
</evidence>
<proteinExistence type="inferred from homology"/>
<gene>
    <name evidence="3 6" type="primary">rimP</name>
    <name evidence="6" type="ORF">GEAMG1_1045</name>
</gene>
<reference evidence="6 7" key="1">
    <citation type="submission" date="2022-03" db="EMBL/GenBank/DDBJ databases">
        <authorList>
            <person name="Koch H."/>
        </authorList>
    </citation>
    <scope>NUCLEOTIDE SEQUENCE [LARGE SCALE GENOMIC DNA]</scope>
    <source>
        <strain evidence="6 7">G1</strain>
    </source>
</reference>
<dbReference type="PANTHER" id="PTHR33867">
    <property type="entry name" value="RIBOSOME MATURATION FACTOR RIMP"/>
    <property type="match status" value="1"/>
</dbReference>
<evidence type="ECO:0000256" key="1">
    <source>
        <dbReference type="ARBA" id="ARBA00022490"/>
    </source>
</evidence>
<dbReference type="Proteomes" id="UP001295463">
    <property type="component" value="Chromosome"/>
</dbReference>
<feature type="domain" description="Ribosome maturation factor RimP N-terminal" evidence="4">
    <location>
        <begin position="14"/>
        <end position="85"/>
    </location>
</feature>
<organism evidence="6 7">
    <name type="scientific">Trichlorobacter ammonificans</name>
    <dbReference type="NCBI Taxonomy" id="2916410"/>
    <lineage>
        <taxon>Bacteria</taxon>
        <taxon>Pseudomonadati</taxon>
        <taxon>Thermodesulfobacteriota</taxon>
        <taxon>Desulfuromonadia</taxon>
        <taxon>Geobacterales</taxon>
        <taxon>Geobacteraceae</taxon>
        <taxon>Trichlorobacter</taxon>
    </lineage>
</organism>
<dbReference type="NCBIfam" id="NF011241">
    <property type="entry name" value="PRK14647.1"/>
    <property type="match status" value="1"/>
</dbReference>
<evidence type="ECO:0000313" key="7">
    <source>
        <dbReference type="Proteomes" id="UP001295463"/>
    </source>
</evidence>
<name>A0ABM9D802_9BACT</name>
<dbReference type="InterPro" id="IPR003728">
    <property type="entry name" value="Ribosome_maturation_RimP"/>
</dbReference>
<comment type="subcellular location">
    <subcellularLocation>
        <location evidence="3">Cytoplasm</location>
    </subcellularLocation>
</comment>
<dbReference type="CDD" id="cd01734">
    <property type="entry name" value="YlxS_C"/>
    <property type="match status" value="1"/>
</dbReference>
<sequence length="159" mass="17518">MAESEITEQVTALAQPVLDSLGLELVDLEFKKAGRSFVLRLFIDKPGGITLDDCAEASHELSLLLDVEDCIPGRYTLEVSSPGLDRPLKKEADFLRYQGRLAVVKTQELLKDEKGSPRKTFLGTIEDVADGVVTLRLKEGPLARIPLAGIVRARLEFEL</sequence>
<keyword evidence="2 3" id="KW-0690">Ribosome biogenesis</keyword>
<dbReference type="EMBL" id="OW150024">
    <property type="protein sequence ID" value="CAH2030859.1"/>
    <property type="molecule type" value="Genomic_DNA"/>
</dbReference>
<accession>A0ABM9D802</accession>
<dbReference type="HAMAP" id="MF_01077">
    <property type="entry name" value="RimP"/>
    <property type="match status" value="1"/>
</dbReference>
<dbReference type="InterPro" id="IPR028989">
    <property type="entry name" value="RimP_N"/>
</dbReference>
<keyword evidence="7" id="KW-1185">Reference proteome</keyword>
<dbReference type="InterPro" id="IPR036847">
    <property type="entry name" value="RimP_C_sf"/>
</dbReference>
<comment type="function">
    <text evidence="3">Required for maturation of 30S ribosomal subunits.</text>
</comment>
<evidence type="ECO:0000313" key="6">
    <source>
        <dbReference type="EMBL" id="CAH2030859.1"/>
    </source>
</evidence>
<dbReference type="PANTHER" id="PTHR33867:SF1">
    <property type="entry name" value="RIBOSOME MATURATION FACTOR RIMP"/>
    <property type="match status" value="1"/>
</dbReference>
<evidence type="ECO:0000259" key="5">
    <source>
        <dbReference type="Pfam" id="PF17384"/>
    </source>
</evidence>
<evidence type="ECO:0000256" key="2">
    <source>
        <dbReference type="ARBA" id="ARBA00022517"/>
    </source>
</evidence>
<dbReference type="SUPFAM" id="SSF75420">
    <property type="entry name" value="YhbC-like, N-terminal domain"/>
    <property type="match status" value="1"/>
</dbReference>